<evidence type="ECO:0008006" key="4">
    <source>
        <dbReference type="Google" id="ProtNLM"/>
    </source>
</evidence>
<dbReference type="OrthoDB" id="9795355at2"/>
<dbReference type="Gene3D" id="2.70.98.10">
    <property type="match status" value="1"/>
</dbReference>
<gene>
    <name evidence="2" type="ORF">A5888_000431</name>
    <name evidence="1" type="ORF">A5888_000465</name>
</gene>
<dbReference type="EMBL" id="NGMM01000001">
    <property type="protein sequence ID" value="OTP18651.1"/>
    <property type="molecule type" value="Genomic_DNA"/>
</dbReference>
<dbReference type="InterPro" id="IPR008183">
    <property type="entry name" value="Aldose_1/G6P_1-epimerase"/>
</dbReference>
<name>A0A242KBW1_9ENTE</name>
<dbReference type="EMBL" id="CP147247">
    <property type="protein sequence ID" value="WYJ88712.1"/>
    <property type="molecule type" value="Genomic_DNA"/>
</dbReference>
<dbReference type="PANTHER" id="PTHR11122:SF13">
    <property type="entry name" value="GLUCOSE-6-PHOSPHATE 1-EPIMERASE"/>
    <property type="match status" value="1"/>
</dbReference>
<dbReference type="CDD" id="cd09024">
    <property type="entry name" value="Aldose_epim_lacX"/>
    <property type="match status" value="1"/>
</dbReference>
<organism evidence="1">
    <name type="scientific">Candidatus Enterococcus clewellii</name>
    <dbReference type="NCBI Taxonomy" id="1834193"/>
    <lineage>
        <taxon>Bacteria</taxon>
        <taxon>Bacillati</taxon>
        <taxon>Bacillota</taxon>
        <taxon>Bacilli</taxon>
        <taxon>Lactobacillales</taxon>
        <taxon>Enterococcaceae</taxon>
        <taxon>Enterococcus</taxon>
    </lineage>
</organism>
<dbReference type="Pfam" id="PF01263">
    <property type="entry name" value="Aldose_epim"/>
    <property type="match status" value="1"/>
</dbReference>
<dbReference type="InterPro" id="IPR011013">
    <property type="entry name" value="Gal_mutarotase_sf_dom"/>
</dbReference>
<dbReference type="GO" id="GO:0030246">
    <property type="term" value="F:carbohydrate binding"/>
    <property type="evidence" value="ECO:0007669"/>
    <property type="project" value="InterPro"/>
</dbReference>
<dbReference type="PANTHER" id="PTHR11122">
    <property type="entry name" value="APOSPORY-ASSOCIATED PROTEIN C-RELATED"/>
    <property type="match status" value="1"/>
</dbReference>
<dbReference type="InterPro" id="IPR037481">
    <property type="entry name" value="LacX"/>
</dbReference>
<dbReference type="InterPro" id="IPR014718">
    <property type="entry name" value="GH-type_carb-bd"/>
</dbReference>
<keyword evidence="3" id="KW-1185">Reference proteome</keyword>
<sequence>MTVIIENEKLIATIAEDGAELISLKAKETGLEYIWQGDPKFWGRHAPVLFPFVGRLKDDSYSYQGQTYPMGQHGFARDQVFEVIEKGPEMVSLLLKSSKESKKIYPFDFELVLTYTLEDAGIIVGYQVENTGTEEMLFSIGGHPAFNIPLEESLSFTDYYLSFEPKIDRVQLPLEGPFVDLEHKTLGQTSVDVDFKRELFEKDALIYETPGKTEIAFKTDKGAHSLHLKYEDIPFVGIWSPYGTEAPFVCIEPWWGIADKVGSNGALIDKFAINHLEPQKLFKTSYTISVK</sequence>
<proteinExistence type="predicted"/>
<reference evidence="1" key="1">
    <citation type="submission" date="2017-05" db="EMBL/GenBank/DDBJ databases">
        <title>The Genome Sequence of Enterococcus sp. 9E7_DIV0242.</title>
        <authorList>
            <consortium name="The Broad Institute Genomics Platform"/>
            <consortium name="The Broad Institute Genomic Center for Infectious Diseases"/>
            <person name="Earl A."/>
            <person name="Manson A."/>
            <person name="Schwartman J."/>
            <person name="Gilmore M."/>
            <person name="Abouelleil A."/>
            <person name="Cao P."/>
            <person name="Chapman S."/>
            <person name="Cusick C."/>
            <person name="Shea T."/>
            <person name="Young S."/>
            <person name="Neafsey D."/>
            <person name="Nusbaum C."/>
            <person name="Birren B."/>
        </authorList>
    </citation>
    <scope>NUCLEOTIDE SEQUENCE [LARGE SCALE GENOMIC DNA]</scope>
    <source>
        <strain evidence="1">9E7_DIV0242</strain>
    </source>
</reference>
<evidence type="ECO:0000313" key="2">
    <source>
        <dbReference type="EMBL" id="WYJ88712.1"/>
    </source>
</evidence>
<dbReference type="GO" id="GO:0016853">
    <property type="term" value="F:isomerase activity"/>
    <property type="evidence" value="ECO:0007669"/>
    <property type="project" value="InterPro"/>
</dbReference>
<dbReference type="RefSeq" id="WP_086347617.1">
    <property type="nucleotide sequence ID" value="NZ_CP147247.1"/>
</dbReference>
<evidence type="ECO:0000313" key="1">
    <source>
        <dbReference type="EMBL" id="OTP18651.1"/>
    </source>
</evidence>
<accession>A0A242KBW1</accession>
<protein>
    <recommendedName>
        <fullName evidence="4">Aldolase 1 epimerase LacX</fullName>
    </recommendedName>
</protein>
<dbReference type="GO" id="GO:0005975">
    <property type="term" value="P:carbohydrate metabolic process"/>
    <property type="evidence" value="ECO:0007669"/>
    <property type="project" value="InterPro"/>
</dbReference>
<dbReference type="AlphaFoldDB" id="A0A242KBW1"/>
<dbReference type="SUPFAM" id="SSF74650">
    <property type="entry name" value="Galactose mutarotase-like"/>
    <property type="match status" value="1"/>
</dbReference>
<reference evidence="2" key="3">
    <citation type="submission" date="2024-03" db="EMBL/GenBank/DDBJ databases">
        <title>The Genome Sequence of Enterococcus sp. DIV0242b.</title>
        <authorList>
            <consortium name="The Broad Institute Genomics Platform"/>
            <consortium name="The Broad Institute Microbial Omics Core"/>
            <consortium name="The Broad Institute Genomic Center for Infectious Diseases"/>
            <person name="Earl A."/>
            <person name="Manson A."/>
            <person name="Gilmore M."/>
            <person name="Schwartman J."/>
            <person name="Shea T."/>
            <person name="Abouelleil A."/>
            <person name="Cao P."/>
            <person name="Chapman S."/>
            <person name="Cusick C."/>
            <person name="Young S."/>
            <person name="Neafsey D."/>
            <person name="Nusbaum C."/>
            <person name="Birren B."/>
        </authorList>
    </citation>
    <scope>NUCLEOTIDE SEQUENCE</scope>
    <source>
        <strain evidence="2">9E7_DIV0242</strain>
    </source>
</reference>
<reference evidence="2" key="2">
    <citation type="submission" date="2017-05" db="EMBL/GenBank/DDBJ databases">
        <authorList>
            <consortium name="The Broad Institute Genomics Platform"/>
            <consortium name="The Broad Institute Genomic Center for Infectious Diseases"/>
            <person name="Earl A."/>
            <person name="Manson A."/>
            <person name="Schwartman J."/>
            <person name="Gilmore M."/>
            <person name="Abouelleil A."/>
            <person name="Cao P."/>
            <person name="Chapman S."/>
            <person name="Cusick C."/>
            <person name="Shea T."/>
            <person name="Young S."/>
            <person name="Neafsey D."/>
            <person name="Nusbaum C."/>
            <person name="Birren B."/>
        </authorList>
    </citation>
    <scope>NUCLEOTIDE SEQUENCE</scope>
    <source>
        <strain evidence="2">9E7_DIV0242</strain>
    </source>
</reference>
<evidence type="ECO:0000313" key="3">
    <source>
        <dbReference type="Proteomes" id="UP000195141"/>
    </source>
</evidence>
<dbReference type="Proteomes" id="UP000195141">
    <property type="component" value="Chromosome"/>
</dbReference>